<dbReference type="Proteomes" id="UP000796761">
    <property type="component" value="Unassembled WGS sequence"/>
</dbReference>
<dbReference type="PANTHER" id="PTHR13937">
    <property type="entry name" value="EUKARYOTIC TRANSLATION INITATION FACTOR 3, SUBUNIT 8 EIF3S8 -RELATED"/>
    <property type="match status" value="1"/>
</dbReference>
<feature type="domain" description="Eukaryotic translation initiation factor 3 subunit C N-terminal" evidence="5">
    <location>
        <begin position="42"/>
        <end position="174"/>
    </location>
</feature>
<evidence type="ECO:0000256" key="2">
    <source>
        <dbReference type="ARBA" id="ARBA00022540"/>
    </source>
</evidence>
<comment type="caution">
    <text evidence="6">The sequence shown here is derived from an EMBL/GenBank/DDBJ whole genome shotgun (WGS) entry which is preliminary data.</text>
</comment>
<keyword evidence="7" id="KW-1185">Reference proteome</keyword>
<dbReference type="OrthoDB" id="29647at2759"/>
<dbReference type="PANTHER" id="PTHR13937:SF0">
    <property type="entry name" value="EUKARYOTIC TRANSLATION INITIATION FACTOR 3 SUBUNIT C-RELATED"/>
    <property type="match status" value="1"/>
</dbReference>
<dbReference type="GO" id="GO:0031369">
    <property type="term" value="F:translation initiation factor binding"/>
    <property type="evidence" value="ECO:0007669"/>
    <property type="project" value="InterPro"/>
</dbReference>
<evidence type="ECO:0000259" key="5">
    <source>
        <dbReference type="Pfam" id="PF05470"/>
    </source>
</evidence>
<keyword evidence="1" id="KW-0963">Cytoplasm</keyword>
<reference evidence="6" key="1">
    <citation type="submission" date="2019-04" db="EMBL/GenBank/DDBJ databases">
        <title>Genome assembly of Zosterops borbonicus 15179.</title>
        <authorList>
            <person name="Leroy T."/>
            <person name="Anselmetti Y."/>
            <person name="Tilak M.-K."/>
            <person name="Nabholz B."/>
        </authorList>
    </citation>
    <scope>NUCLEOTIDE SEQUENCE</scope>
    <source>
        <strain evidence="6">HGM_15179</strain>
        <tissue evidence="6">Muscle</tissue>
    </source>
</reference>
<dbReference type="GO" id="GO:0005852">
    <property type="term" value="C:eukaryotic translation initiation factor 3 complex"/>
    <property type="evidence" value="ECO:0007669"/>
    <property type="project" value="InterPro"/>
</dbReference>
<dbReference type="EMBL" id="SWJQ01005764">
    <property type="protein sequence ID" value="TRZ05187.1"/>
    <property type="molecule type" value="Genomic_DNA"/>
</dbReference>
<evidence type="ECO:0000313" key="6">
    <source>
        <dbReference type="EMBL" id="TRZ05187.1"/>
    </source>
</evidence>
<keyword evidence="2" id="KW-0396">Initiation factor</keyword>
<name>A0A8K1D4X6_9PASS</name>
<feature type="non-terminal residue" evidence="6">
    <location>
        <position position="175"/>
    </location>
</feature>
<keyword evidence="3" id="KW-0648">Protein biosynthesis</keyword>
<dbReference type="InterPro" id="IPR027516">
    <property type="entry name" value="EIF3C"/>
</dbReference>
<dbReference type="Pfam" id="PF05470">
    <property type="entry name" value="eIF-3c_N"/>
    <property type="match status" value="1"/>
</dbReference>
<dbReference type="AlphaFoldDB" id="A0A8K1D4X6"/>
<evidence type="ECO:0000313" key="7">
    <source>
        <dbReference type="Proteomes" id="UP000796761"/>
    </source>
</evidence>
<dbReference type="InterPro" id="IPR008905">
    <property type="entry name" value="EIF3C_N_dom"/>
</dbReference>
<organism evidence="6 7">
    <name type="scientific">Zosterops borbonicus</name>
    <dbReference type="NCBI Taxonomy" id="364589"/>
    <lineage>
        <taxon>Eukaryota</taxon>
        <taxon>Metazoa</taxon>
        <taxon>Chordata</taxon>
        <taxon>Craniata</taxon>
        <taxon>Vertebrata</taxon>
        <taxon>Euteleostomi</taxon>
        <taxon>Archelosauria</taxon>
        <taxon>Archosauria</taxon>
        <taxon>Dinosauria</taxon>
        <taxon>Saurischia</taxon>
        <taxon>Theropoda</taxon>
        <taxon>Coelurosauria</taxon>
        <taxon>Aves</taxon>
        <taxon>Neognathae</taxon>
        <taxon>Neoaves</taxon>
        <taxon>Telluraves</taxon>
        <taxon>Australaves</taxon>
        <taxon>Passeriformes</taxon>
        <taxon>Sylvioidea</taxon>
        <taxon>Zosteropidae</taxon>
        <taxon>Zosterops</taxon>
    </lineage>
</organism>
<dbReference type="GO" id="GO:0003743">
    <property type="term" value="F:translation initiation factor activity"/>
    <property type="evidence" value="ECO:0007669"/>
    <property type="project" value="UniProtKB-KW"/>
</dbReference>
<accession>A0A8K1D4X6</accession>
<sequence>ELLELLFAHPEIFVGENVLEESENLSNPEQVSSPVPQVTQVCLSPEYVEHLKDEGRVCAIIARLQRYLQGKGSPEELCRVYLRRVLHTYYKFDYGAARKRGGASAQVSHEKEKNQEKKEEDGQVKVEQVEQVKVEQVKEEEEEEKGKKEEEEKKKEKEEEEEDEDSEALMERLCR</sequence>
<evidence type="ECO:0000256" key="3">
    <source>
        <dbReference type="ARBA" id="ARBA00022917"/>
    </source>
</evidence>
<protein>
    <recommendedName>
        <fullName evidence="5">Eukaryotic translation initiation factor 3 subunit C N-terminal domain-containing protein</fullName>
    </recommendedName>
</protein>
<feature type="compositionally biased region" description="Acidic residues" evidence="4">
    <location>
        <begin position="158"/>
        <end position="168"/>
    </location>
</feature>
<gene>
    <name evidence="6" type="ORF">HGM15179_021920</name>
</gene>
<evidence type="ECO:0000256" key="1">
    <source>
        <dbReference type="ARBA" id="ARBA00022490"/>
    </source>
</evidence>
<dbReference type="GO" id="GO:0003723">
    <property type="term" value="F:RNA binding"/>
    <property type="evidence" value="ECO:0007669"/>
    <property type="project" value="InterPro"/>
</dbReference>
<proteinExistence type="predicted"/>
<evidence type="ECO:0000256" key="4">
    <source>
        <dbReference type="SAM" id="MobiDB-lite"/>
    </source>
</evidence>
<feature type="region of interest" description="Disordered" evidence="4">
    <location>
        <begin position="101"/>
        <end position="175"/>
    </location>
</feature>
<feature type="compositionally biased region" description="Basic and acidic residues" evidence="4">
    <location>
        <begin position="144"/>
        <end position="157"/>
    </location>
</feature>
<feature type="compositionally biased region" description="Basic and acidic residues" evidence="4">
    <location>
        <begin position="108"/>
        <end position="137"/>
    </location>
</feature>